<feature type="chain" id="PRO_5034347013" evidence="1">
    <location>
        <begin position="37"/>
        <end position="144"/>
    </location>
</feature>
<keyword evidence="1" id="KW-0732">Signal</keyword>
<evidence type="ECO:0000313" key="3">
    <source>
        <dbReference type="EMBL" id="KAF5608368.1"/>
    </source>
</evidence>
<protein>
    <submittedName>
        <fullName evidence="3">KP4 killer toxin</fullName>
    </submittedName>
</protein>
<evidence type="ECO:0000256" key="1">
    <source>
        <dbReference type="SAM" id="SignalP"/>
    </source>
</evidence>
<dbReference type="Pfam" id="PF09044">
    <property type="entry name" value="Kp4"/>
    <property type="match status" value="1"/>
</dbReference>
<reference evidence="3 4" key="1">
    <citation type="submission" date="2020-05" db="EMBL/GenBank/DDBJ databases">
        <title>Identification and distribution of gene clusters putatively required for synthesis of sphingolipid metabolism inhibitors in phylogenetically diverse species of the filamentous fungus Fusarium.</title>
        <authorList>
            <person name="Kim H.-S."/>
            <person name="Busman M."/>
            <person name="Brown D.W."/>
            <person name="Divon H."/>
            <person name="Uhlig S."/>
            <person name="Proctor R.H."/>
        </authorList>
    </citation>
    <scope>NUCLEOTIDE SEQUENCE [LARGE SCALE GENOMIC DNA]</scope>
    <source>
        <strain evidence="3 4">NRRL 66333</strain>
    </source>
</reference>
<dbReference type="Gene3D" id="3.30.430.10">
    <property type="entry name" value="Killer Toxin P4, subunit A"/>
    <property type="match status" value="1"/>
</dbReference>
<comment type="caution">
    <text evidence="3">The sequence shown here is derived from an EMBL/GenBank/DDBJ whole genome shotgun (WGS) entry which is preliminary data.</text>
</comment>
<dbReference type="InterPro" id="IPR011329">
    <property type="entry name" value="Killer_tox_Kp4/SMK"/>
</dbReference>
<dbReference type="EMBL" id="JAAOAV010000042">
    <property type="protein sequence ID" value="KAF5608368.1"/>
    <property type="molecule type" value="Genomic_DNA"/>
</dbReference>
<sequence>MQGLTDQRELGGPKFNRMHITAILATALLTASNVAAGINCKGSVLCGQGTEPLSNLINYAGGLNDDRWYQNGQHIVCGGSLCAFLQNNGGLPGRDIKRLLGDLRDHGCKYCGSVPVFFPDDNNDGDHGILTVNYVSNPNCQGVC</sequence>
<proteinExistence type="predicted"/>
<dbReference type="SUPFAM" id="SSF55221">
    <property type="entry name" value="Yeast killer toxins"/>
    <property type="match status" value="1"/>
</dbReference>
<gene>
    <name evidence="3" type="ORF">FSUBG_4586</name>
</gene>
<keyword evidence="4" id="KW-1185">Reference proteome</keyword>
<organism evidence="3 4">
    <name type="scientific">Gibberella subglutinans</name>
    <name type="common">Fusarium subglutinans</name>
    <dbReference type="NCBI Taxonomy" id="42677"/>
    <lineage>
        <taxon>Eukaryota</taxon>
        <taxon>Fungi</taxon>
        <taxon>Dikarya</taxon>
        <taxon>Ascomycota</taxon>
        <taxon>Pezizomycotina</taxon>
        <taxon>Sordariomycetes</taxon>
        <taxon>Hypocreomycetidae</taxon>
        <taxon>Hypocreales</taxon>
        <taxon>Nectriaceae</taxon>
        <taxon>Fusarium</taxon>
        <taxon>Fusarium fujikuroi species complex</taxon>
    </lineage>
</organism>
<dbReference type="OrthoDB" id="4177994at2759"/>
<feature type="domain" description="Killer toxin Kp4" evidence="2">
    <location>
        <begin position="25"/>
        <end position="136"/>
    </location>
</feature>
<dbReference type="InterPro" id="IPR015131">
    <property type="entry name" value="Killer_tox_Kp4"/>
</dbReference>
<dbReference type="RefSeq" id="XP_036539762.1">
    <property type="nucleotide sequence ID" value="XM_036682591.1"/>
</dbReference>
<evidence type="ECO:0000313" key="4">
    <source>
        <dbReference type="Proteomes" id="UP000547976"/>
    </source>
</evidence>
<name>A0A8H5Q561_GIBSU</name>
<dbReference type="GeneID" id="59317309"/>
<feature type="signal peptide" evidence="1">
    <location>
        <begin position="1"/>
        <end position="36"/>
    </location>
</feature>
<accession>A0A8H5Q561</accession>
<evidence type="ECO:0000259" key="2">
    <source>
        <dbReference type="Pfam" id="PF09044"/>
    </source>
</evidence>
<dbReference type="GO" id="GO:0005576">
    <property type="term" value="C:extracellular region"/>
    <property type="evidence" value="ECO:0007669"/>
    <property type="project" value="InterPro"/>
</dbReference>
<dbReference type="Proteomes" id="UP000547976">
    <property type="component" value="Unassembled WGS sequence"/>
</dbReference>
<dbReference type="AlphaFoldDB" id="A0A8H5Q561"/>